<dbReference type="EMBL" id="KZ679012">
    <property type="protein sequence ID" value="PSS16645.1"/>
    <property type="molecule type" value="Genomic_DNA"/>
</dbReference>
<feature type="transmembrane region" description="Helical" evidence="1">
    <location>
        <begin position="128"/>
        <end position="146"/>
    </location>
</feature>
<protein>
    <recommendedName>
        <fullName evidence="4">DUF1774-domain-containing protein</fullName>
    </recommendedName>
</protein>
<dbReference type="PANTHER" id="PTHR37992:SF1">
    <property type="entry name" value="DUF1774-DOMAIN-CONTAINING PROTEIN"/>
    <property type="match status" value="1"/>
</dbReference>
<keyword evidence="1" id="KW-0812">Transmembrane</keyword>
<dbReference type="PANTHER" id="PTHR37992">
    <property type="entry name" value="EXPRESSED PROTEIN"/>
    <property type="match status" value="1"/>
</dbReference>
<feature type="transmembrane region" description="Helical" evidence="1">
    <location>
        <begin position="185"/>
        <end position="206"/>
    </location>
</feature>
<feature type="transmembrane region" description="Helical" evidence="1">
    <location>
        <begin position="153"/>
        <end position="173"/>
    </location>
</feature>
<feature type="transmembrane region" description="Helical" evidence="1">
    <location>
        <begin position="98"/>
        <end position="122"/>
    </location>
</feature>
<dbReference type="Proteomes" id="UP000241818">
    <property type="component" value="Unassembled WGS sequence"/>
</dbReference>
<dbReference type="Pfam" id="PF08611">
    <property type="entry name" value="DUF1774"/>
    <property type="match status" value="1"/>
</dbReference>
<dbReference type="OrthoDB" id="3342455at2759"/>
<feature type="transmembrane region" description="Helical" evidence="1">
    <location>
        <begin position="20"/>
        <end position="42"/>
    </location>
</feature>
<dbReference type="AlphaFoldDB" id="A0A2T3AZR1"/>
<organism evidence="2 3">
    <name type="scientific">Amorphotheca resinae ATCC 22711</name>
    <dbReference type="NCBI Taxonomy" id="857342"/>
    <lineage>
        <taxon>Eukaryota</taxon>
        <taxon>Fungi</taxon>
        <taxon>Dikarya</taxon>
        <taxon>Ascomycota</taxon>
        <taxon>Pezizomycotina</taxon>
        <taxon>Leotiomycetes</taxon>
        <taxon>Helotiales</taxon>
        <taxon>Amorphothecaceae</taxon>
        <taxon>Amorphotheca</taxon>
    </lineage>
</organism>
<name>A0A2T3AZR1_AMORE</name>
<accession>A0A2T3AZR1</accession>
<evidence type="ECO:0000313" key="3">
    <source>
        <dbReference type="Proteomes" id="UP000241818"/>
    </source>
</evidence>
<evidence type="ECO:0000256" key="1">
    <source>
        <dbReference type="SAM" id="Phobius"/>
    </source>
</evidence>
<dbReference type="InParanoid" id="A0A2T3AZR1"/>
<keyword evidence="1" id="KW-1133">Transmembrane helix</keyword>
<dbReference type="GeneID" id="36570767"/>
<feature type="transmembrane region" description="Helical" evidence="1">
    <location>
        <begin position="213"/>
        <end position="231"/>
    </location>
</feature>
<sequence>MPAVLNPFTKRESYPAQSVLTYKILTIISWLVMVIPTIYYTFNAPHDDNKHWRDTIWGHNISTPFAMNSVITSIYWIVLFIMQIGYVWHLFSGNLDYVTAAAGVGSHFILSNLLLFAFVMLFVRGHSIWGEIILIINFFNLSSLYFRHTTLPSFIHIPVVSGPLAWNFVALYWNGAIAVNATGLAARILANVAIWAILAYGFFFLVTYKDYTMGFALSILTASIGVKQFFIKIIAFQWIFAFVIMGLLFLATLAIAVPGLFGKEISFRREGQVVPTDQERAPLLDEH</sequence>
<evidence type="ECO:0008006" key="4">
    <source>
        <dbReference type="Google" id="ProtNLM"/>
    </source>
</evidence>
<reference evidence="2 3" key="1">
    <citation type="journal article" date="2018" name="New Phytol.">
        <title>Comparative genomics and transcriptomics depict ericoid mycorrhizal fungi as versatile saprotrophs and plant mutualists.</title>
        <authorList>
            <person name="Martino E."/>
            <person name="Morin E."/>
            <person name="Grelet G.A."/>
            <person name="Kuo A."/>
            <person name="Kohler A."/>
            <person name="Daghino S."/>
            <person name="Barry K.W."/>
            <person name="Cichocki N."/>
            <person name="Clum A."/>
            <person name="Dockter R.B."/>
            <person name="Hainaut M."/>
            <person name="Kuo R.C."/>
            <person name="LaButti K."/>
            <person name="Lindahl B.D."/>
            <person name="Lindquist E.A."/>
            <person name="Lipzen A."/>
            <person name="Khouja H.R."/>
            <person name="Magnuson J."/>
            <person name="Murat C."/>
            <person name="Ohm R.A."/>
            <person name="Singer S.W."/>
            <person name="Spatafora J.W."/>
            <person name="Wang M."/>
            <person name="Veneault-Fourrey C."/>
            <person name="Henrissat B."/>
            <person name="Grigoriev I.V."/>
            <person name="Martin F.M."/>
            <person name="Perotto S."/>
        </authorList>
    </citation>
    <scope>NUCLEOTIDE SEQUENCE [LARGE SCALE GENOMIC DNA]</scope>
    <source>
        <strain evidence="2 3">ATCC 22711</strain>
    </source>
</reference>
<evidence type="ECO:0000313" key="2">
    <source>
        <dbReference type="EMBL" id="PSS16645.1"/>
    </source>
</evidence>
<dbReference type="InterPro" id="IPR013920">
    <property type="entry name" value="DUF1774_fun"/>
</dbReference>
<dbReference type="RefSeq" id="XP_024720153.1">
    <property type="nucleotide sequence ID" value="XM_024862686.1"/>
</dbReference>
<feature type="transmembrane region" description="Helical" evidence="1">
    <location>
        <begin position="73"/>
        <end position="91"/>
    </location>
</feature>
<keyword evidence="3" id="KW-1185">Reference proteome</keyword>
<feature type="transmembrane region" description="Helical" evidence="1">
    <location>
        <begin position="237"/>
        <end position="261"/>
    </location>
</feature>
<proteinExistence type="predicted"/>
<keyword evidence="1" id="KW-0472">Membrane</keyword>
<gene>
    <name evidence="2" type="ORF">M430DRAFT_140881</name>
</gene>